<comment type="caution">
    <text evidence="1">The sequence shown here is derived from an EMBL/GenBank/DDBJ whole genome shotgun (WGS) entry which is preliminary data.</text>
</comment>
<accession>A0ABP2I1H0</accession>
<keyword evidence="2" id="KW-1185">Reference proteome</keyword>
<dbReference type="EMBL" id="ADMN01000093">
    <property type="protein sequence ID" value="EFF63274.1"/>
    <property type="molecule type" value="Genomic_DNA"/>
</dbReference>
<evidence type="ECO:0000313" key="2">
    <source>
        <dbReference type="Proteomes" id="UP000002938"/>
    </source>
</evidence>
<dbReference type="Proteomes" id="UP000002938">
    <property type="component" value="Unassembled WGS sequence"/>
</dbReference>
<organism evidence="1 2">
    <name type="scientific">Turicibacter sanguinis PC909</name>
    <dbReference type="NCBI Taxonomy" id="702450"/>
    <lineage>
        <taxon>Bacteria</taxon>
        <taxon>Bacillati</taxon>
        <taxon>Bacillota</taxon>
        <taxon>Erysipelotrichia</taxon>
        <taxon>Erysipelotrichales</taxon>
        <taxon>Turicibacteraceae</taxon>
        <taxon>Turicibacter</taxon>
    </lineage>
</organism>
<proteinExistence type="predicted"/>
<protein>
    <submittedName>
        <fullName evidence="1">Uncharacterized protein</fullName>
    </submittedName>
</protein>
<sequence length="43" mass="4765">MKKNLKQLVVAFVLGLVLVQGVTTVQGSQQPSTRASIELPWWL</sequence>
<name>A0ABP2I1H0_9FIRM</name>
<gene>
    <name evidence="1" type="ORF">CUW_0852</name>
</gene>
<dbReference type="RefSeq" id="WP_006785225.1">
    <property type="nucleotide sequence ID" value="NZ_ADMN01000093.1"/>
</dbReference>
<evidence type="ECO:0000313" key="1">
    <source>
        <dbReference type="EMBL" id="EFF63274.1"/>
    </source>
</evidence>
<reference evidence="1 2" key="1">
    <citation type="journal article" date="2011" name="J. Bacteriol.">
        <title>Draft Genome Sequence of Turicibacter sanguinis PC909, Isolated from Human Feces.</title>
        <authorList>
            <person name="Cuiv P.O."/>
            <person name="Klaassens E.S."/>
            <person name="Durkin A.S."/>
            <person name="Harkins D.M."/>
            <person name="Foster L."/>
            <person name="McCorrison J."/>
            <person name="Torralba M."/>
            <person name="Nelson K.E."/>
            <person name="Morrison M."/>
        </authorList>
    </citation>
    <scope>NUCLEOTIDE SEQUENCE [LARGE SCALE GENOMIC DNA]</scope>
    <source>
        <strain evidence="1 2">PC909</strain>
    </source>
</reference>
<dbReference type="GeneID" id="77100709"/>